<name>A0AA85J947_TRIRE</name>
<accession>A0AA85J947</accession>
<dbReference type="WBParaSite" id="TREG1_141900.1">
    <property type="protein sequence ID" value="TREG1_141900.1"/>
    <property type="gene ID" value="TREG1_141900"/>
</dbReference>
<feature type="domain" description="SWIM-type" evidence="2">
    <location>
        <begin position="110"/>
        <end position="151"/>
    </location>
</feature>
<keyword evidence="3" id="KW-1185">Reference proteome</keyword>
<organism evidence="3 4">
    <name type="scientific">Trichobilharzia regenti</name>
    <name type="common">Nasal bird schistosome</name>
    <dbReference type="NCBI Taxonomy" id="157069"/>
    <lineage>
        <taxon>Eukaryota</taxon>
        <taxon>Metazoa</taxon>
        <taxon>Spiralia</taxon>
        <taxon>Lophotrochozoa</taxon>
        <taxon>Platyhelminthes</taxon>
        <taxon>Trematoda</taxon>
        <taxon>Digenea</taxon>
        <taxon>Strigeidida</taxon>
        <taxon>Schistosomatoidea</taxon>
        <taxon>Schistosomatidae</taxon>
        <taxon>Trichobilharzia</taxon>
    </lineage>
</organism>
<keyword evidence="1" id="KW-0479">Metal-binding</keyword>
<dbReference type="AlphaFoldDB" id="A0AA85J947"/>
<evidence type="ECO:0000256" key="1">
    <source>
        <dbReference type="PROSITE-ProRule" id="PRU00325"/>
    </source>
</evidence>
<keyword evidence="1" id="KW-0862">Zinc</keyword>
<evidence type="ECO:0000313" key="3">
    <source>
        <dbReference type="Proteomes" id="UP000050795"/>
    </source>
</evidence>
<dbReference type="InterPro" id="IPR007527">
    <property type="entry name" value="Znf_SWIM"/>
</dbReference>
<dbReference type="GO" id="GO:0008270">
    <property type="term" value="F:zinc ion binding"/>
    <property type="evidence" value="ECO:0007669"/>
    <property type="project" value="UniProtKB-KW"/>
</dbReference>
<reference evidence="4" key="2">
    <citation type="submission" date="2023-11" db="UniProtKB">
        <authorList>
            <consortium name="WormBaseParasite"/>
        </authorList>
    </citation>
    <scope>IDENTIFICATION</scope>
</reference>
<evidence type="ECO:0000313" key="4">
    <source>
        <dbReference type="WBParaSite" id="TREG1_141900.1"/>
    </source>
</evidence>
<dbReference type="PROSITE" id="PS50966">
    <property type="entry name" value="ZF_SWIM"/>
    <property type="match status" value="1"/>
</dbReference>
<evidence type="ECO:0000259" key="2">
    <source>
        <dbReference type="PROSITE" id="PS50966"/>
    </source>
</evidence>
<proteinExistence type="predicted"/>
<keyword evidence="1" id="KW-0863">Zinc-finger</keyword>
<dbReference type="Proteomes" id="UP000050795">
    <property type="component" value="Unassembled WGS sequence"/>
</dbReference>
<protein>
    <recommendedName>
        <fullName evidence="2">SWIM-type domain-containing protein</fullName>
    </recommendedName>
</protein>
<reference evidence="3" key="1">
    <citation type="submission" date="2022-06" db="EMBL/GenBank/DDBJ databases">
        <authorList>
            <person name="Berger JAMES D."/>
            <person name="Berger JAMES D."/>
        </authorList>
    </citation>
    <scope>NUCLEOTIDE SEQUENCE [LARGE SCALE GENOMIC DNA]</scope>
</reference>
<sequence length="160" mass="18662">MWADCYVREIVVVVNETISRGEWCHKHLKTQLGKCLPLELSICEIWKCSIGSSRRKGGEENRNLHYFTKFDVDEGLSNILRHLASYTAYTLYKSIKRLPEMKVTGCTEAFMVFEGDRNSVVDKRDCSCRCFQNSNVLLPCRHLVHTKCHIYTSLDVFRQY</sequence>